<sequence>MSQSDAQTTTTLLILGASGDLTSRLLLPGLATLLTVETDRRVRVLGSDLPDMDEDAWRDRVREAFTKVDAGAEAERVLGDTAYIAADATDADGLQRALDAAGDGPLVIYCALPPQITAKACAALANVSLPEQTTLALEKPFGYDADSARELNRTLARSVPEERVFRIDHFLGLYTVLNLLGLRFTNRLFEPVWNRDSIESVEIIYDEMVTLEGRAGYFDHAGALRDMIQSHLLQVMAVVAMDPPASVGERDLRDAIGQVLRAARIVDPAEHSRRARYTAGSIGEREVPDYTAEEGVDPDLGTETLAEVQVDIANHRWAGVPFILRSGKAFGEIRKRVVIHFKPPAHIPDGLLGQDTPDSLTIDLRPDSFTLSLTTNGAGDAFTLGRTDLTGQLGGGQLEPYGEVLSSMLDANPRLAVRGDAAEECWRILEPVQRAWDADDVPLEEYPAGSQGPSSWPTAGASGARQS</sequence>
<evidence type="ECO:0000256" key="6">
    <source>
        <dbReference type="SAM" id="MobiDB-lite"/>
    </source>
</evidence>
<dbReference type="AlphaFoldDB" id="A0A931DB31"/>
<dbReference type="PANTHER" id="PTHR23429:SF0">
    <property type="entry name" value="GLUCOSE-6-PHOSPHATE 1-DEHYDROGENASE"/>
    <property type="match status" value="1"/>
</dbReference>
<dbReference type="InterPro" id="IPR001282">
    <property type="entry name" value="G6P_DH"/>
</dbReference>
<dbReference type="PIRSF" id="PIRSF000110">
    <property type="entry name" value="G6PD"/>
    <property type="match status" value="1"/>
</dbReference>
<gene>
    <name evidence="9" type="ORF">IW252_001038</name>
</gene>
<dbReference type="Gene3D" id="3.30.360.10">
    <property type="entry name" value="Dihydrodipicolinate Reductase, domain 2"/>
    <property type="match status" value="1"/>
</dbReference>
<dbReference type="GO" id="GO:0005829">
    <property type="term" value="C:cytosol"/>
    <property type="evidence" value="ECO:0007669"/>
    <property type="project" value="TreeGrafter"/>
</dbReference>
<comment type="caution">
    <text evidence="9">The sequence shown here is derived from an EMBL/GenBank/DDBJ whole genome shotgun (WGS) entry which is preliminary data.</text>
</comment>
<evidence type="ECO:0000256" key="1">
    <source>
        <dbReference type="ARBA" id="ARBA00004937"/>
    </source>
</evidence>
<feature type="domain" description="Glucose-6-phosphate dehydrogenase C-terminal" evidence="8">
    <location>
        <begin position="182"/>
        <end position="455"/>
    </location>
</feature>
<dbReference type="EC" id="1.1.1.49" evidence="9"/>
<proteinExistence type="predicted"/>
<dbReference type="EC" id="1.1.1.363" evidence="9"/>
<dbReference type="InterPro" id="IPR036291">
    <property type="entry name" value="NAD(P)-bd_dom_sf"/>
</dbReference>
<dbReference type="Proteomes" id="UP000625033">
    <property type="component" value="Unassembled WGS sequence"/>
</dbReference>
<evidence type="ECO:0000313" key="9">
    <source>
        <dbReference type="EMBL" id="MBG6084271.1"/>
    </source>
</evidence>
<dbReference type="Pfam" id="PF00479">
    <property type="entry name" value="G6PD_N"/>
    <property type="match status" value="1"/>
</dbReference>
<keyword evidence="10" id="KW-1185">Reference proteome</keyword>
<keyword evidence="4 9" id="KW-0560">Oxidoreductase</keyword>
<dbReference type="NCBIfam" id="NF009492">
    <property type="entry name" value="PRK12853.1-3"/>
    <property type="match status" value="1"/>
</dbReference>
<evidence type="ECO:0000259" key="7">
    <source>
        <dbReference type="Pfam" id="PF00479"/>
    </source>
</evidence>
<dbReference type="RefSeq" id="WP_196835606.1">
    <property type="nucleotide sequence ID" value="NZ_JADOTZ010000001.1"/>
</dbReference>
<evidence type="ECO:0000259" key="8">
    <source>
        <dbReference type="Pfam" id="PF02781"/>
    </source>
</evidence>
<comment type="pathway">
    <text evidence="1">Carbohydrate degradation; pentose phosphate pathway; D-ribulose 5-phosphate from D-glucose 6-phosphate (oxidative stage): step 1/3.</text>
</comment>
<protein>
    <submittedName>
        <fullName evidence="9">Glucose-6-phosphate 1-dehydrogenase</fullName>
        <ecNumber evidence="9">1.1.1.363</ecNumber>
        <ecNumber evidence="9">1.1.1.49</ecNumber>
    </submittedName>
</protein>
<dbReference type="GO" id="GO:0009051">
    <property type="term" value="P:pentose-phosphate shunt, oxidative branch"/>
    <property type="evidence" value="ECO:0007669"/>
    <property type="project" value="TreeGrafter"/>
</dbReference>
<dbReference type="GO" id="GO:0004345">
    <property type="term" value="F:glucose-6-phosphate dehydrogenase activity"/>
    <property type="evidence" value="ECO:0007669"/>
    <property type="project" value="UniProtKB-EC"/>
</dbReference>
<dbReference type="PANTHER" id="PTHR23429">
    <property type="entry name" value="GLUCOSE-6-PHOSPHATE 1-DEHYDROGENASE G6PD"/>
    <property type="match status" value="1"/>
</dbReference>
<reference evidence="9" key="1">
    <citation type="submission" date="2020-11" db="EMBL/GenBank/DDBJ databases">
        <title>Sequencing the genomes of 1000 actinobacteria strains.</title>
        <authorList>
            <person name="Klenk H.-P."/>
        </authorList>
    </citation>
    <scope>NUCLEOTIDE SEQUENCE</scope>
    <source>
        <strain evidence="9">DSM 26152</strain>
    </source>
</reference>
<evidence type="ECO:0000256" key="2">
    <source>
        <dbReference type="ARBA" id="ARBA00022526"/>
    </source>
</evidence>
<name>A0A931DB31_9MICC</name>
<dbReference type="Gene3D" id="3.40.50.720">
    <property type="entry name" value="NAD(P)-binding Rossmann-like Domain"/>
    <property type="match status" value="1"/>
</dbReference>
<keyword evidence="2" id="KW-0313">Glucose metabolism</keyword>
<evidence type="ECO:0000256" key="4">
    <source>
        <dbReference type="ARBA" id="ARBA00023002"/>
    </source>
</evidence>
<dbReference type="InterPro" id="IPR022675">
    <property type="entry name" value="G6P_DH_C"/>
</dbReference>
<dbReference type="InterPro" id="IPR022674">
    <property type="entry name" value="G6P_DH_NAD-bd"/>
</dbReference>
<keyword evidence="5" id="KW-0119">Carbohydrate metabolism</keyword>
<dbReference type="EMBL" id="JADOTZ010000001">
    <property type="protein sequence ID" value="MBG6084271.1"/>
    <property type="molecule type" value="Genomic_DNA"/>
</dbReference>
<dbReference type="GO" id="GO:0050661">
    <property type="term" value="F:NADP binding"/>
    <property type="evidence" value="ECO:0007669"/>
    <property type="project" value="InterPro"/>
</dbReference>
<organism evidence="9 10">
    <name type="scientific">Zhihengliuella flava</name>
    <dbReference type="NCBI Taxonomy" id="1285193"/>
    <lineage>
        <taxon>Bacteria</taxon>
        <taxon>Bacillati</taxon>
        <taxon>Actinomycetota</taxon>
        <taxon>Actinomycetes</taxon>
        <taxon>Micrococcales</taxon>
        <taxon>Micrococcaceae</taxon>
        <taxon>Zhihengliuella</taxon>
    </lineage>
</organism>
<dbReference type="PRINTS" id="PR00079">
    <property type="entry name" value="G6PDHDRGNASE"/>
</dbReference>
<feature type="region of interest" description="Disordered" evidence="6">
    <location>
        <begin position="440"/>
        <end position="467"/>
    </location>
</feature>
<feature type="domain" description="Glucose-6-phosphate dehydrogenase NAD-binding" evidence="7">
    <location>
        <begin position="14"/>
        <end position="178"/>
    </location>
</feature>
<dbReference type="Pfam" id="PF02781">
    <property type="entry name" value="G6PD_C"/>
    <property type="match status" value="1"/>
</dbReference>
<dbReference type="GO" id="GO:0006006">
    <property type="term" value="P:glucose metabolic process"/>
    <property type="evidence" value="ECO:0007669"/>
    <property type="project" value="UniProtKB-KW"/>
</dbReference>
<evidence type="ECO:0000256" key="5">
    <source>
        <dbReference type="ARBA" id="ARBA00023277"/>
    </source>
</evidence>
<keyword evidence="3" id="KW-0521">NADP</keyword>
<evidence type="ECO:0000256" key="3">
    <source>
        <dbReference type="ARBA" id="ARBA00022857"/>
    </source>
</evidence>
<dbReference type="SUPFAM" id="SSF51735">
    <property type="entry name" value="NAD(P)-binding Rossmann-fold domains"/>
    <property type="match status" value="1"/>
</dbReference>
<evidence type="ECO:0000313" key="10">
    <source>
        <dbReference type="Proteomes" id="UP000625033"/>
    </source>
</evidence>
<dbReference type="SUPFAM" id="SSF55347">
    <property type="entry name" value="Glyceraldehyde-3-phosphate dehydrogenase-like, C-terminal domain"/>
    <property type="match status" value="1"/>
</dbReference>
<accession>A0A931DB31</accession>